<name>A0A0C2JRU3_9VIBR</name>
<keyword evidence="2" id="KW-1185">Reference proteome</keyword>
<dbReference type="OrthoDB" id="5879843at2"/>
<accession>A0A0C2JRU3</accession>
<dbReference type="AlphaFoldDB" id="A0A0C2JRU3"/>
<reference evidence="1 2" key="1">
    <citation type="submission" date="2014-11" db="EMBL/GenBank/DDBJ databases">
        <title>Draft Genome Sequence of Vibrio piscirenalis strains CECT 8603T and CECT 8604, two marine Gammaproteobacterium isolated from cultured gilthead sea bream (Sparus aurata).</title>
        <authorList>
            <person name="Arahal D.R."/>
            <person name="Rodrigo-Torres L."/>
            <person name="Lucena T."/>
            <person name="Pujalte M.J."/>
        </authorList>
    </citation>
    <scope>NUCLEOTIDE SEQUENCE [LARGE SCALE GENOMIC DNA]</scope>
    <source>
        <strain evidence="1 2">DCR 1-4-2</strain>
    </source>
</reference>
<protein>
    <submittedName>
        <fullName evidence="1">MSHA biogenesis protein MshP</fullName>
    </submittedName>
</protein>
<organism evidence="1 2">
    <name type="scientific">Vibrio renipiscarius</name>
    <dbReference type="NCBI Taxonomy" id="1461322"/>
    <lineage>
        <taxon>Bacteria</taxon>
        <taxon>Pseudomonadati</taxon>
        <taxon>Pseudomonadota</taxon>
        <taxon>Gammaproteobacteria</taxon>
        <taxon>Vibrionales</taxon>
        <taxon>Vibrionaceae</taxon>
        <taxon>Vibrio</taxon>
    </lineage>
</organism>
<evidence type="ECO:0000313" key="2">
    <source>
        <dbReference type="Proteomes" id="UP000031672"/>
    </source>
</evidence>
<dbReference type="RefSeq" id="WP_040988185.1">
    <property type="nucleotide sequence ID" value="NZ_JTKH01000006.1"/>
</dbReference>
<dbReference type="EMBL" id="JTKH01000006">
    <property type="protein sequence ID" value="KII80744.1"/>
    <property type="molecule type" value="Genomic_DNA"/>
</dbReference>
<proteinExistence type="predicted"/>
<sequence>MHKSSMANKQQQGSALLVILFSMVIATFFAAQLLQLNKQSSQANTYEVLSTRAYWGARSLVERLVYEIVPVTGSKQESCLPSYQMAAFPNCRFEVTCTPNGDATIVTSTAICSEQSYRVSRRFEVEVRP</sequence>
<gene>
    <name evidence="1" type="ORF">OJ16_05470</name>
</gene>
<comment type="caution">
    <text evidence="1">The sequence shown here is derived from an EMBL/GenBank/DDBJ whole genome shotgun (WGS) entry which is preliminary data.</text>
</comment>
<dbReference type="STRING" id="1461322.OJ16_05470"/>
<evidence type="ECO:0000313" key="1">
    <source>
        <dbReference type="EMBL" id="KII80744.1"/>
    </source>
</evidence>
<accession>A0A0C2KC78</accession>
<dbReference type="Proteomes" id="UP000031672">
    <property type="component" value="Unassembled WGS sequence"/>
</dbReference>